<dbReference type="InterPro" id="IPR050639">
    <property type="entry name" value="SSR_resolvase"/>
</dbReference>
<feature type="active site" description="O-(5'-phospho-DNA)-serine intermediate" evidence="5">
    <location>
        <position position="9"/>
    </location>
</feature>
<evidence type="ECO:0000256" key="1">
    <source>
        <dbReference type="ARBA" id="ARBA00009913"/>
    </source>
</evidence>
<feature type="domain" description="Resolvase/invertase-type recombinase catalytic" evidence="6">
    <location>
        <begin position="1"/>
        <end position="135"/>
    </location>
</feature>
<dbReference type="InterPro" id="IPR036162">
    <property type="entry name" value="Resolvase-like_N_sf"/>
</dbReference>
<dbReference type="PANTHER" id="PTHR30461">
    <property type="entry name" value="DNA-INVERTASE FROM LAMBDOID PROPHAGE"/>
    <property type="match status" value="1"/>
</dbReference>
<evidence type="ECO:0000259" key="6">
    <source>
        <dbReference type="PROSITE" id="PS51736"/>
    </source>
</evidence>
<dbReference type="PROSITE" id="PS51736">
    <property type="entry name" value="RECOMBINASES_3"/>
    <property type="match status" value="1"/>
</dbReference>
<evidence type="ECO:0000256" key="2">
    <source>
        <dbReference type="ARBA" id="ARBA00022908"/>
    </source>
</evidence>
<accession>A0ABW9TPC3</accession>
<dbReference type="InterPro" id="IPR006118">
    <property type="entry name" value="Recombinase_CS"/>
</dbReference>
<dbReference type="InterPro" id="IPR006119">
    <property type="entry name" value="Resolv_N"/>
</dbReference>
<gene>
    <name evidence="7" type="ORF">BBL17_026945</name>
</gene>
<dbReference type="RefSeq" id="WP_071207868.1">
    <property type="nucleotide sequence ID" value="NZ_MBFE02000036.1"/>
</dbReference>
<dbReference type="SUPFAM" id="SSF53041">
    <property type="entry name" value="Resolvase-like"/>
    <property type="match status" value="1"/>
</dbReference>
<dbReference type="EMBL" id="MBFE02000036">
    <property type="protein sequence ID" value="MUO45409.1"/>
    <property type="molecule type" value="Genomic_DNA"/>
</dbReference>
<keyword evidence="2" id="KW-0229">DNA integration</keyword>
<comment type="similarity">
    <text evidence="1">Belongs to the site-specific recombinase resolvase family.</text>
</comment>
<sequence>MLIGYARVSTDDQTLDQQRAALKAAGCKRIFEEKVSGAKRDRPQLVALLHQLRDGDVVTITRLDRLARSTRDLLDIAELLDAAKVGLRSLAEPWADTTSPAGRMVLTIFAGIAEFERSLIHERTSSGRITAKAKGVRFGRPPALSAEQIAHARQLINDDIKPAEVARLLKVHRATLYRALNNLERCRAAPLAG</sequence>
<evidence type="ECO:0000313" key="7">
    <source>
        <dbReference type="EMBL" id="MUO45409.1"/>
    </source>
</evidence>
<comment type="caution">
    <text evidence="7">The sequence shown here is derived from an EMBL/GenBank/DDBJ whole genome shotgun (WGS) entry which is preliminary data.</text>
</comment>
<evidence type="ECO:0000256" key="5">
    <source>
        <dbReference type="PROSITE-ProRule" id="PRU10137"/>
    </source>
</evidence>
<keyword evidence="8" id="KW-1185">Reference proteome</keyword>
<keyword evidence="3" id="KW-0238">DNA-binding</keyword>
<dbReference type="SMART" id="SM00857">
    <property type="entry name" value="Resolvase"/>
    <property type="match status" value="1"/>
</dbReference>
<dbReference type="PANTHER" id="PTHR30461:SF2">
    <property type="entry name" value="SERINE RECOMBINASE PINE-RELATED"/>
    <property type="match status" value="1"/>
</dbReference>
<proteinExistence type="inferred from homology"/>
<dbReference type="SUPFAM" id="SSF46689">
    <property type="entry name" value="Homeodomain-like"/>
    <property type="match status" value="1"/>
</dbReference>
<dbReference type="Proteomes" id="UP000179454">
    <property type="component" value="Unassembled WGS sequence"/>
</dbReference>
<keyword evidence="4" id="KW-0233">DNA recombination</keyword>
<dbReference type="Gene3D" id="1.10.10.60">
    <property type="entry name" value="Homeodomain-like"/>
    <property type="match status" value="1"/>
</dbReference>
<reference evidence="7" key="1">
    <citation type="submission" date="2019-11" db="EMBL/GenBank/DDBJ databases">
        <title>Whole-genome sequencing of Allorhizobium vitis.</title>
        <authorList>
            <person name="Gan H.M."/>
            <person name="Savka M.A."/>
        </authorList>
    </citation>
    <scope>NUCLEOTIDE SEQUENCE [LARGE SCALE GENOMIC DNA]</scope>
    <source>
        <strain evidence="7">T1/7</strain>
    </source>
</reference>
<name>A0ABW9TPC3_AGRVI</name>
<protein>
    <submittedName>
        <fullName evidence="7">Helix-turn-helix domain-containing protein</fullName>
    </submittedName>
</protein>
<evidence type="ECO:0000256" key="3">
    <source>
        <dbReference type="ARBA" id="ARBA00023125"/>
    </source>
</evidence>
<dbReference type="CDD" id="cd03768">
    <property type="entry name" value="SR_ResInv"/>
    <property type="match status" value="1"/>
</dbReference>
<dbReference type="CDD" id="cd00569">
    <property type="entry name" value="HTH_Hin_like"/>
    <property type="match status" value="1"/>
</dbReference>
<dbReference type="InterPro" id="IPR009057">
    <property type="entry name" value="Homeodomain-like_sf"/>
</dbReference>
<organism evidence="7 8">
    <name type="scientific">Agrobacterium vitis</name>
    <name type="common">Rhizobium vitis</name>
    <dbReference type="NCBI Taxonomy" id="373"/>
    <lineage>
        <taxon>Bacteria</taxon>
        <taxon>Pseudomonadati</taxon>
        <taxon>Pseudomonadota</taxon>
        <taxon>Alphaproteobacteria</taxon>
        <taxon>Hyphomicrobiales</taxon>
        <taxon>Rhizobiaceae</taxon>
        <taxon>Rhizobium/Agrobacterium group</taxon>
        <taxon>Agrobacterium</taxon>
    </lineage>
</organism>
<evidence type="ECO:0000256" key="4">
    <source>
        <dbReference type="ARBA" id="ARBA00023172"/>
    </source>
</evidence>
<dbReference type="InterPro" id="IPR006120">
    <property type="entry name" value="Resolvase_HTH_dom"/>
</dbReference>
<dbReference type="Pfam" id="PF00239">
    <property type="entry name" value="Resolvase"/>
    <property type="match status" value="1"/>
</dbReference>
<dbReference type="PROSITE" id="PS00397">
    <property type="entry name" value="RECOMBINASES_1"/>
    <property type="match status" value="1"/>
</dbReference>
<evidence type="ECO:0000313" key="8">
    <source>
        <dbReference type="Proteomes" id="UP000179454"/>
    </source>
</evidence>
<dbReference type="Pfam" id="PF02796">
    <property type="entry name" value="HTH_7"/>
    <property type="match status" value="1"/>
</dbReference>
<dbReference type="Gene3D" id="3.40.50.1390">
    <property type="entry name" value="Resolvase, N-terminal catalytic domain"/>
    <property type="match status" value="1"/>
</dbReference>